<accession>A0ABU4XKU3</accession>
<evidence type="ECO:0000313" key="1">
    <source>
        <dbReference type="EMBL" id="MDX8475363.1"/>
    </source>
</evidence>
<dbReference type="Proteomes" id="UP001271780">
    <property type="component" value="Unassembled WGS sequence"/>
</dbReference>
<dbReference type="EMBL" id="JAVIIZ010000019">
    <property type="protein sequence ID" value="MDX8475363.1"/>
    <property type="molecule type" value="Genomic_DNA"/>
</dbReference>
<name>A0ABU4XKU3_9HYPH</name>
<organism evidence="1 2">
    <name type="scientific">Mesorhizobium dulcispinae</name>
    <dbReference type="NCBI Taxonomy" id="3072316"/>
    <lineage>
        <taxon>Bacteria</taxon>
        <taxon>Pseudomonadati</taxon>
        <taxon>Pseudomonadota</taxon>
        <taxon>Alphaproteobacteria</taxon>
        <taxon>Hyphomicrobiales</taxon>
        <taxon>Phyllobacteriaceae</taxon>
        <taxon>Mesorhizobium</taxon>
    </lineage>
</organism>
<reference evidence="1 2" key="1">
    <citation type="submission" date="2023-08" db="EMBL/GenBank/DDBJ databases">
        <title>Implementing the SeqCode for naming new Mesorhizobium species isolated from Vachellia karroo root nodules.</title>
        <authorList>
            <person name="Van Lill M."/>
        </authorList>
    </citation>
    <scope>NUCLEOTIDE SEQUENCE [LARGE SCALE GENOMIC DNA]</scope>
    <source>
        <strain evidence="1 2">VK23A</strain>
    </source>
</reference>
<evidence type="ECO:0000313" key="2">
    <source>
        <dbReference type="Proteomes" id="UP001271780"/>
    </source>
</evidence>
<sequence length="69" mass="7815">MPIYQKAKEAGIFDSSEVALLGRVFDRLKEEHQSQQRREALASRVIANYQAGIRDEDELVSVSKLPLGR</sequence>
<gene>
    <name evidence="1" type="ORF">RFM27_25030</name>
</gene>
<proteinExistence type="predicted"/>
<protein>
    <submittedName>
        <fullName evidence="1">Uncharacterized protein</fullName>
    </submittedName>
</protein>
<dbReference type="RefSeq" id="WP_320278466.1">
    <property type="nucleotide sequence ID" value="NZ_JAVIIX010000018.1"/>
</dbReference>
<comment type="caution">
    <text evidence="1">The sequence shown here is derived from an EMBL/GenBank/DDBJ whole genome shotgun (WGS) entry which is preliminary data.</text>
</comment>
<keyword evidence="2" id="KW-1185">Reference proteome</keyword>